<feature type="binding site" evidence="9">
    <location>
        <begin position="121"/>
        <end position="124"/>
    </location>
    <ligand>
        <name>FAD</name>
        <dbReference type="ChEBI" id="CHEBI:57692"/>
    </ligand>
</feature>
<dbReference type="PANTHER" id="PTHR10742">
    <property type="entry name" value="FLAVIN MONOAMINE OXIDASE"/>
    <property type="match status" value="1"/>
</dbReference>
<dbReference type="GO" id="GO:0009851">
    <property type="term" value="P:auxin biosynthetic process"/>
    <property type="evidence" value="ECO:0007669"/>
    <property type="project" value="UniProtKB-KW"/>
</dbReference>
<keyword evidence="6" id="KW-0560">Oxidoreductase</keyword>
<sequence>MNQSISRRSLLTVLGAVGGASAVYEAAGALGMVTPVLPPQSLMLQPANPNKNTVAILGAGISGLMVAYELERAGYQCVILEASHRAGGRNLTLRHNDLVDELGHRRRCQFSPDSKMYFNAGPARIPGHHQRVLHYCKAFQIPLQIRANSSRLAYVHDEVSSNSKKSRKVRIGEYIADARGLLSELAWKSADRVSLDEPFTEEELESLSGFIRMYGDLTEKGNYQGSDRAGSTKDRMLFHSAPKAPLSTQDLLSSHFWHYQLHATEIYDWGAPLMEIVGGMDGLVKAFMKRIHSPIILNAMVQDIRLRENGTDIVYQDQNKQSTLKVDYCFNSIPAHLITGLRNNFPRDYRQALGTLKRGHLFKIGLEMKERFWEREGIYGGITYTSSDVGQLWYPSHDIHSQKGVMLGAYVWGEEKCAKFERLSPQARLQRAKECGNAIHDNYAQYIEAGESVPWARMNHMMGCGSQMSPEDRKRYFDRIQQPEGHHFLIGDQVSYHSGWQEGAMASAEHALLSFDRQFGRREHS</sequence>
<dbReference type="PROSITE" id="PS51318">
    <property type="entry name" value="TAT"/>
    <property type="match status" value="1"/>
</dbReference>
<evidence type="ECO:0000256" key="2">
    <source>
        <dbReference type="ARBA" id="ARBA00004814"/>
    </source>
</evidence>
<dbReference type="Proteomes" id="UP001156870">
    <property type="component" value="Unassembled WGS sequence"/>
</dbReference>
<comment type="cofactor">
    <cofactor evidence="1">
        <name>FAD</name>
        <dbReference type="ChEBI" id="CHEBI:57692"/>
    </cofactor>
</comment>
<reference evidence="11 12" key="1">
    <citation type="journal article" date="2014" name="Int. J. Syst. Evol. Microbiol.">
        <title>Complete genome sequence of Corynebacterium casei LMG S-19264T (=DSM 44701T), isolated from a smear-ripened cheese.</title>
        <authorList>
            <consortium name="US DOE Joint Genome Institute (JGI-PGF)"/>
            <person name="Walter F."/>
            <person name="Albersmeier A."/>
            <person name="Kalinowski J."/>
            <person name="Ruckert C."/>
        </authorList>
    </citation>
    <scope>NUCLEOTIDE SEQUENCE [LARGE SCALE GENOMIC DNA]</scope>
    <source>
        <strain evidence="11 12">NBRC 110095</strain>
    </source>
</reference>
<evidence type="ECO:0000256" key="1">
    <source>
        <dbReference type="ARBA" id="ARBA00001974"/>
    </source>
</evidence>
<evidence type="ECO:0000256" key="6">
    <source>
        <dbReference type="ARBA" id="ARBA00023002"/>
    </source>
</evidence>
<feature type="binding site" evidence="9">
    <location>
        <position position="301"/>
    </location>
    <ligand>
        <name>FAD</name>
        <dbReference type="ChEBI" id="CHEBI:57692"/>
    </ligand>
</feature>
<dbReference type="InterPro" id="IPR036188">
    <property type="entry name" value="FAD/NAD-bd_sf"/>
</dbReference>
<dbReference type="GO" id="GO:0001716">
    <property type="term" value="F:L-amino-acid oxidase activity"/>
    <property type="evidence" value="ECO:0007669"/>
    <property type="project" value="TreeGrafter"/>
</dbReference>
<evidence type="ECO:0000313" key="12">
    <source>
        <dbReference type="Proteomes" id="UP001156870"/>
    </source>
</evidence>
<dbReference type="PRINTS" id="PR00757">
    <property type="entry name" value="AMINEOXDASEF"/>
</dbReference>
<dbReference type="AlphaFoldDB" id="A0AA37WNN3"/>
<dbReference type="InterPro" id="IPR002937">
    <property type="entry name" value="Amino_oxidase"/>
</dbReference>
<organism evidence="11 12">
    <name type="scientific">Marinibactrum halimedae</name>
    <dbReference type="NCBI Taxonomy" id="1444977"/>
    <lineage>
        <taxon>Bacteria</taxon>
        <taxon>Pseudomonadati</taxon>
        <taxon>Pseudomonadota</taxon>
        <taxon>Gammaproteobacteria</taxon>
        <taxon>Cellvibrionales</taxon>
        <taxon>Cellvibrionaceae</taxon>
        <taxon>Marinibactrum</taxon>
    </lineage>
</organism>
<dbReference type="GO" id="GO:0009063">
    <property type="term" value="P:amino acid catabolic process"/>
    <property type="evidence" value="ECO:0007669"/>
    <property type="project" value="TreeGrafter"/>
</dbReference>
<dbReference type="InterPro" id="IPR050281">
    <property type="entry name" value="Flavin_monoamine_oxidase"/>
</dbReference>
<dbReference type="GO" id="GO:0050361">
    <property type="term" value="F:tryptophan 2-monooxygenase activity"/>
    <property type="evidence" value="ECO:0007669"/>
    <property type="project" value="UniProtKB-EC"/>
</dbReference>
<comment type="catalytic activity">
    <reaction evidence="8">
        <text>L-tryptophan + O2 = indole-3-acetamide + CO2 + H2O</text>
        <dbReference type="Rhea" id="RHEA:16165"/>
        <dbReference type="ChEBI" id="CHEBI:15377"/>
        <dbReference type="ChEBI" id="CHEBI:15379"/>
        <dbReference type="ChEBI" id="CHEBI:16031"/>
        <dbReference type="ChEBI" id="CHEBI:16526"/>
        <dbReference type="ChEBI" id="CHEBI:57912"/>
        <dbReference type="EC" id="1.13.12.3"/>
    </reaction>
</comment>
<accession>A0AA37WNN3</accession>
<feature type="binding site" evidence="9">
    <location>
        <position position="62"/>
    </location>
    <ligand>
        <name>FAD</name>
        <dbReference type="ChEBI" id="CHEBI:57692"/>
    </ligand>
</feature>
<feature type="domain" description="Amine oxidase" evidence="10">
    <location>
        <begin position="61"/>
        <end position="511"/>
    </location>
</feature>
<comment type="pathway">
    <text evidence="2">Plant hormone metabolism; auxin biosynthesis.</text>
</comment>
<evidence type="ECO:0000259" key="10">
    <source>
        <dbReference type="Pfam" id="PF01593"/>
    </source>
</evidence>
<protein>
    <recommendedName>
        <fullName evidence="5">Tryptophan 2-monooxygenase</fullName>
        <ecNumber evidence="4">1.13.12.3</ecNumber>
    </recommendedName>
</protein>
<dbReference type="Gene3D" id="3.90.660.10">
    <property type="match status" value="1"/>
</dbReference>
<comment type="similarity">
    <text evidence="3">Belongs to the tryptophan 2-monooxygenase family.</text>
</comment>
<keyword evidence="7" id="KW-0073">Auxin biosynthesis</keyword>
<dbReference type="EC" id="1.13.12.3" evidence="4"/>
<dbReference type="Gene3D" id="3.50.50.60">
    <property type="entry name" value="FAD/NAD(P)-binding domain"/>
    <property type="match status" value="1"/>
</dbReference>
<evidence type="ECO:0000256" key="8">
    <source>
        <dbReference type="ARBA" id="ARBA00047321"/>
    </source>
</evidence>
<dbReference type="Gene3D" id="1.20.1440.240">
    <property type="match status" value="1"/>
</dbReference>
<evidence type="ECO:0000256" key="9">
    <source>
        <dbReference type="PIRSR" id="PIRSR601613-1"/>
    </source>
</evidence>
<evidence type="ECO:0000256" key="7">
    <source>
        <dbReference type="ARBA" id="ARBA00023070"/>
    </source>
</evidence>
<dbReference type="Pfam" id="PF01593">
    <property type="entry name" value="Amino_oxidase"/>
    <property type="match status" value="1"/>
</dbReference>
<evidence type="ECO:0000256" key="3">
    <source>
        <dbReference type="ARBA" id="ARBA00005833"/>
    </source>
</evidence>
<dbReference type="SUPFAM" id="SSF54373">
    <property type="entry name" value="FAD-linked reductases, C-terminal domain"/>
    <property type="match status" value="1"/>
</dbReference>
<evidence type="ECO:0000256" key="5">
    <source>
        <dbReference type="ARBA" id="ARBA00017871"/>
    </source>
</evidence>
<evidence type="ECO:0000313" key="11">
    <source>
        <dbReference type="EMBL" id="GLS26301.1"/>
    </source>
</evidence>
<dbReference type="SUPFAM" id="SSF51905">
    <property type="entry name" value="FAD/NAD(P)-binding domain"/>
    <property type="match status" value="1"/>
</dbReference>
<dbReference type="RefSeq" id="WP_232592433.1">
    <property type="nucleotide sequence ID" value="NZ_BSPD01000042.1"/>
</dbReference>
<name>A0AA37WNN3_9GAMM</name>
<keyword evidence="12" id="KW-1185">Reference proteome</keyword>
<dbReference type="PANTHER" id="PTHR10742:SF342">
    <property type="entry name" value="AMINE OXIDASE"/>
    <property type="match status" value="1"/>
</dbReference>
<dbReference type="InterPro" id="IPR006311">
    <property type="entry name" value="TAT_signal"/>
</dbReference>
<proteinExistence type="inferred from homology"/>
<dbReference type="InterPro" id="IPR001613">
    <property type="entry name" value="Flavin_amine_oxidase"/>
</dbReference>
<evidence type="ECO:0000256" key="4">
    <source>
        <dbReference type="ARBA" id="ARBA00012535"/>
    </source>
</evidence>
<feature type="binding site" evidence="9">
    <location>
        <begin position="81"/>
        <end position="82"/>
    </location>
    <ligand>
        <name>FAD</name>
        <dbReference type="ChEBI" id="CHEBI:57692"/>
    </ligand>
</feature>
<feature type="binding site" evidence="9">
    <location>
        <position position="124"/>
    </location>
    <ligand>
        <name>substrate</name>
    </ligand>
</feature>
<comment type="caution">
    <text evidence="11">The sequence shown here is derived from an EMBL/GenBank/DDBJ whole genome shotgun (WGS) entry which is preliminary data.</text>
</comment>
<gene>
    <name evidence="11" type="ORF">GCM10007877_20160</name>
</gene>
<dbReference type="EMBL" id="BSPD01000042">
    <property type="protein sequence ID" value="GLS26301.1"/>
    <property type="molecule type" value="Genomic_DNA"/>
</dbReference>